<feature type="region of interest" description="Disordered" evidence="1">
    <location>
        <begin position="107"/>
        <end position="128"/>
    </location>
</feature>
<feature type="compositionally biased region" description="Basic residues" evidence="1">
    <location>
        <begin position="117"/>
        <end position="128"/>
    </location>
</feature>
<protein>
    <submittedName>
        <fullName evidence="2">Uncharacterized protein</fullName>
    </submittedName>
</protein>
<dbReference type="EMBL" id="BMAW01088592">
    <property type="protein sequence ID" value="GFS35405.1"/>
    <property type="molecule type" value="Genomic_DNA"/>
</dbReference>
<sequence>MRCQALQKFFKLSDKYVMEKVSGGHKKTVQFLATGHGQFREGGWGAASIQMYTTISATVGIYVKKFLEKKLELPDLSKRMSNRSFVKATTVRLKVYNVGVFSISTSHKTNDENRSQCTKHKRAVSGEI</sequence>
<evidence type="ECO:0000313" key="3">
    <source>
        <dbReference type="Proteomes" id="UP000887013"/>
    </source>
</evidence>
<reference evidence="2" key="1">
    <citation type="submission" date="2020-08" db="EMBL/GenBank/DDBJ databases">
        <title>Multicomponent nature underlies the extraordinary mechanical properties of spider dragline silk.</title>
        <authorList>
            <person name="Kono N."/>
            <person name="Nakamura H."/>
            <person name="Mori M."/>
            <person name="Yoshida Y."/>
            <person name="Ohtoshi R."/>
            <person name="Malay A.D."/>
            <person name="Moran D.A.P."/>
            <person name="Tomita M."/>
            <person name="Numata K."/>
            <person name="Arakawa K."/>
        </authorList>
    </citation>
    <scope>NUCLEOTIDE SEQUENCE</scope>
</reference>
<dbReference type="AlphaFoldDB" id="A0A8X6JT99"/>
<name>A0A8X6JT99_NEPPI</name>
<organism evidence="2 3">
    <name type="scientific">Nephila pilipes</name>
    <name type="common">Giant wood spider</name>
    <name type="synonym">Nephila maculata</name>
    <dbReference type="NCBI Taxonomy" id="299642"/>
    <lineage>
        <taxon>Eukaryota</taxon>
        <taxon>Metazoa</taxon>
        <taxon>Ecdysozoa</taxon>
        <taxon>Arthropoda</taxon>
        <taxon>Chelicerata</taxon>
        <taxon>Arachnida</taxon>
        <taxon>Araneae</taxon>
        <taxon>Araneomorphae</taxon>
        <taxon>Entelegynae</taxon>
        <taxon>Araneoidea</taxon>
        <taxon>Nephilidae</taxon>
        <taxon>Nephila</taxon>
    </lineage>
</organism>
<accession>A0A8X6JT99</accession>
<gene>
    <name evidence="2" type="ORF">NPIL_408551</name>
</gene>
<comment type="caution">
    <text evidence="2">The sequence shown here is derived from an EMBL/GenBank/DDBJ whole genome shotgun (WGS) entry which is preliminary data.</text>
</comment>
<evidence type="ECO:0000313" key="2">
    <source>
        <dbReference type="EMBL" id="GFS35405.1"/>
    </source>
</evidence>
<proteinExistence type="predicted"/>
<dbReference type="Proteomes" id="UP000887013">
    <property type="component" value="Unassembled WGS sequence"/>
</dbReference>
<evidence type="ECO:0000256" key="1">
    <source>
        <dbReference type="SAM" id="MobiDB-lite"/>
    </source>
</evidence>
<keyword evidence="3" id="KW-1185">Reference proteome</keyword>